<reference evidence="2 3" key="1">
    <citation type="submission" date="2022-06" db="EMBL/GenBank/DDBJ databases">
        <title>Mesorhizobium sp. strain RP14 Genome sequencing and assembly.</title>
        <authorList>
            <person name="Kim I."/>
        </authorList>
    </citation>
    <scope>NUCLEOTIDE SEQUENCE [LARGE SCALE GENOMIC DNA]</scope>
    <source>
        <strain evidence="3">RP14(2022)</strain>
    </source>
</reference>
<evidence type="ECO:0000256" key="1">
    <source>
        <dbReference type="SAM" id="SignalP"/>
    </source>
</evidence>
<dbReference type="Proteomes" id="UP001205906">
    <property type="component" value="Unassembled WGS sequence"/>
</dbReference>
<feature type="chain" id="PRO_5045877929" evidence="1">
    <location>
        <begin position="21"/>
        <end position="120"/>
    </location>
</feature>
<keyword evidence="3" id="KW-1185">Reference proteome</keyword>
<name>A0ABT1C9R2_9HYPH</name>
<proteinExistence type="predicted"/>
<dbReference type="InterPro" id="IPR012645">
    <property type="entry name" value="CHP02301"/>
</dbReference>
<evidence type="ECO:0000313" key="2">
    <source>
        <dbReference type="EMBL" id="MCO6050706.1"/>
    </source>
</evidence>
<comment type="caution">
    <text evidence="2">The sequence shown here is derived from an EMBL/GenBank/DDBJ whole genome shotgun (WGS) entry which is preliminary data.</text>
</comment>
<keyword evidence="1" id="KW-0732">Signal</keyword>
<organism evidence="2 3">
    <name type="scientific">Mesorhizobium liriopis</name>
    <dbReference type="NCBI Taxonomy" id="2953882"/>
    <lineage>
        <taxon>Bacteria</taxon>
        <taxon>Pseudomonadati</taxon>
        <taxon>Pseudomonadota</taxon>
        <taxon>Alphaproteobacteria</taxon>
        <taxon>Hyphomicrobiales</taxon>
        <taxon>Phyllobacteriaceae</taxon>
        <taxon>Mesorhizobium</taxon>
    </lineage>
</organism>
<feature type="signal peptide" evidence="1">
    <location>
        <begin position="1"/>
        <end position="20"/>
    </location>
</feature>
<dbReference type="EMBL" id="JAMXQS010000006">
    <property type="protein sequence ID" value="MCO6050706.1"/>
    <property type="molecule type" value="Genomic_DNA"/>
</dbReference>
<accession>A0ABT1C9R2</accession>
<sequence>MRLVACVSAGLLLCATPLRAAEAPFEPSLLRLAEILGSLHFLQTLCGGESRDWRMEMETLLDAEKPSAERRARFIAGFNSGYRAYAANYTTCTPSARAAIALYAKEGEKLTREVTGRFGN</sequence>
<gene>
    <name evidence="2" type="ORF">NGM99_13035</name>
</gene>
<evidence type="ECO:0000313" key="3">
    <source>
        <dbReference type="Proteomes" id="UP001205906"/>
    </source>
</evidence>
<protein>
    <submittedName>
        <fullName evidence="2">TIGR02301 family protein</fullName>
    </submittedName>
</protein>
<dbReference type="NCBIfam" id="TIGR02301">
    <property type="entry name" value="TIGR02301 family protein"/>
    <property type="match status" value="1"/>
</dbReference>
<dbReference type="RefSeq" id="WP_252820050.1">
    <property type="nucleotide sequence ID" value="NZ_JAMXQS010000006.1"/>
</dbReference>
<dbReference type="Pfam" id="PF09539">
    <property type="entry name" value="DUF2385"/>
    <property type="match status" value="1"/>
</dbReference>